<protein>
    <submittedName>
        <fullName evidence="1">Uncharacterized protein</fullName>
    </submittedName>
</protein>
<reference evidence="2" key="1">
    <citation type="submission" date="2014-09" db="EMBL/GenBank/DDBJ databases">
        <authorList>
            <person name="Sharma Rahul"/>
            <person name="Thines Marco"/>
        </authorList>
    </citation>
    <scope>NUCLEOTIDE SEQUENCE [LARGE SCALE GENOMIC DNA]</scope>
</reference>
<name>A0A0P1AWU0_PLAHL</name>
<dbReference type="Proteomes" id="UP000054928">
    <property type="component" value="Unassembled WGS sequence"/>
</dbReference>
<sequence>MKRLGAQKIFCLFYIGNVFEQCASQIKILLLNHFVKAKDWTLSPSPIKAQGSKE</sequence>
<keyword evidence="2" id="KW-1185">Reference proteome</keyword>
<dbReference type="AlphaFoldDB" id="A0A0P1AWU0"/>
<dbReference type="EMBL" id="CCYD01001630">
    <property type="protein sequence ID" value="CEG45604.1"/>
    <property type="molecule type" value="Genomic_DNA"/>
</dbReference>
<organism evidence="1 2">
    <name type="scientific">Plasmopara halstedii</name>
    <name type="common">Downy mildew of sunflower</name>
    <dbReference type="NCBI Taxonomy" id="4781"/>
    <lineage>
        <taxon>Eukaryota</taxon>
        <taxon>Sar</taxon>
        <taxon>Stramenopiles</taxon>
        <taxon>Oomycota</taxon>
        <taxon>Peronosporomycetes</taxon>
        <taxon>Peronosporales</taxon>
        <taxon>Peronosporaceae</taxon>
        <taxon>Plasmopara</taxon>
    </lineage>
</organism>
<proteinExistence type="predicted"/>
<evidence type="ECO:0000313" key="1">
    <source>
        <dbReference type="EMBL" id="CEG45604.1"/>
    </source>
</evidence>
<evidence type="ECO:0000313" key="2">
    <source>
        <dbReference type="Proteomes" id="UP000054928"/>
    </source>
</evidence>
<dbReference type="RefSeq" id="XP_024581973.1">
    <property type="nucleotide sequence ID" value="XM_024716367.1"/>
</dbReference>
<accession>A0A0P1AWU0</accession>
<dbReference type="GeneID" id="36396946"/>